<dbReference type="AlphaFoldDB" id="A0A1A8WCN0"/>
<accession>A0A1A8WCN0</accession>
<dbReference type="SUPFAM" id="SSF52540">
    <property type="entry name" value="P-loop containing nucleoside triphosphate hydrolases"/>
    <property type="match status" value="1"/>
</dbReference>
<evidence type="ECO:0000259" key="2">
    <source>
        <dbReference type="Pfam" id="PF01926"/>
    </source>
</evidence>
<feature type="compositionally biased region" description="Acidic residues" evidence="1">
    <location>
        <begin position="1"/>
        <end position="25"/>
    </location>
</feature>
<dbReference type="Proteomes" id="UP000078560">
    <property type="component" value="Unassembled WGS sequence"/>
</dbReference>
<reference evidence="4" key="1">
    <citation type="submission" date="2016-05" db="EMBL/GenBank/DDBJ databases">
        <authorList>
            <person name="Naeem Raeece"/>
        </authorList>
    </citation>
    <scope>NUCLEOTIDE SEQUENCE [LARGE SCALE GENOMIC DNA]</scope>
</reference>
<proteinExistence type="predicted"/>
<dbReference type="PANTHER" id="PTHR46434:SF1">
    <property type="entry name" value="GENETIC INTERACTOR OF PROHIBITINS 3, MITOCHONDRIAL"/>
    <property type="match status" value="1"/>
</dbReference>
<dbReference type="InterPro" id="IPR050896">
    <property type="entry name" value="Mito_lipid_metab_GTPase"/>
</dbReference>
<name>A0A1A8WCN0_PLAOA</name>
<evidence type="ECO:0000313" key="3">
    <source>
        <dbReference type="EMBL" id="SBS89499.1"/>
    </source>
</evidence>
<evidence type="ECO:0000313" key="4">
    <source>
        <dbReference type="Proteomes" id="UP000078560"/>
    </source>
</evidence>
<organism evidence="3 4">
    <name type="scientific">Plasmodium ovale curtisi</name>
    <dbReference type="NCBI Taxonomy" id="864141"/>
    <lineage>
        <taxon>Eukaryota</taxon>
        <taxon>Sar</taxon>
        <taxon>Alveolata</taxon>
        <taxon>Apicomplexa</taxon>
        <taxon>Aconoidasida</taxon>
        <taxon>Haemosporida</taxon>
        <taxon>Plasmodiidae</taxon>
        <taxon>Plasmodium</taxon>
        <taxon>Plasmodium (Plasmodium)</taxon>
    </lineage>
</organism>
<dbReference type="PANTHER" id="PTHR46434">
    <property type="entry name" value="GENETIC INTERACTOR OF PROHIBITINS 3, MITOCHONDRIAL"/>
    <property type="match status" value="1"/>
</dbReference>
<gene>
    <name evidence="3" type="ORF">POVCU2_0055350</name>
</gene>
<dbReference type="EMBL" id="FLQU01000740">
    <property type="protein sequence ID" value="SBS89499.1"/>
    <property type="molecule type" value="Genomic_DNA"/>
</dbReference>
<feature type="region of interest" description="Disordered" evidence="1">
    <location>
        <begin position="1"/>
        <end position="31"/>
    </location>
</feature>
<protein>
    <recommendedName>
        <fullName evidence="2">G domain-containing protein</fullName>
    </recommendedName>
</protein>
<feature type="non-terminal residue" evidence="3">
    <location>
        <position position="1"/>
    </location>
</feature>
<dbReference type="GO" id="GO:0005525">
    <property type="term" value="F:GTP binding"/>
    <property type="evidence" value="ECO:0007669"/>
    <property type="project" value="InterPro"/>
</dbReference>
<dbReference type="InterPro" id="IPR006073">
    <property type="entry name" value="GTP-bd"/>
</dbReference>
<evidence type="ECO:0000256" key="1">
    <source>
        <dbReference type="SAM" id="MobiDB-lite"/>
    </source>
</evidence>
<dbReference type="Pfam" id="PF01926">
    <property type="entry name" value="MMR_HSR1"/>
    <property type="match status" value="1"/>
</dbReference>
<dbReference type="InterPro" id="IPR027417">
    <property type="entry name" value="P-loop_NTPase"/>
</dbReference>
<feature type="domain" description="G" evidence="2">
    <location>
        <begin position="69"/>
        <end position="136"/>
    </location>
</feature>
<sequence length="195" mass="22557">LSLAEEDDEEVDEQNEEDVEEEDKEIGDHNEEYKDFMSELYENDENKKILDEYERKTRKKKNPKNVNLYIVGNANSGKSTLINYLLKSLTKEKNMNNSCNNFLISSSIIPGTTLKNIKIKLNNNLTINDTPGIISNNSMLSYLNFDEMKYVVCTKLKKKIPSIYINENDYIFIGGSKRISEEKNTKWISLSTIFS</sequence>
<dbReference type="Gene3D" id="3.40.50.300">
    <property type="entry name" value="P-loop containing nucleotide triphosphate hydrolases"/>
    <property type="match status" value="1"/>
</dbReference>